<evidence type="ECO:0000259" key="5">
    <source>
        <dbReference type="PROSITE" id="PS51987"/>
    </source>
</evidence>
<feature type="domain" description="GS catalytic" evidence="5">
    <location>
        <begin position="117"/>
        <end position="451"/>
    </location>
</feature>
<name>A0ABT6L614_9MYCO</name>
<protein>
    <submittedName>
        <fullName evidence="6">Glutamine synthetase</fullName>
        <ecNumber evidence="6">6.3.1.2</ecNumber>
    </submittedName>
</protein>
<dbReference type="PROSITE" id="PS51987">
    <property type="entry name" value="GS_CATALYTIC"/>
    <property type="match status" value="1"/>
</dbReference>
<dbReference type="SMART" id="SM01230">
    <property type="entry name" value="Gln-synt_C"/>
    <property type="match status" value="1"/>
</dbReference>
<gene>
    <name evidence="6" type="ORF">M2272_005045</name>
</gene>
<keyword evidence="2 6" id="KW-0436">Ligase</keyword>
<dbReference type="RefSeq" id="WP_280834960.1">
    <property type="nucleotide sequence ID" value="NZ_JARXVE010000010.1"/>
</dbReference>
<dbReference type="InterPro" id="IPR014746">
    <property type="entry name" value="Gln_synth/guanido_kin_cat_dom"/>
</dbReference>
<dbReference type="SUPFAM" id="SSF54368">
    <property type="entry name" value="Glutamine synthetase, N-terminal domain"/>
    <property type="match status" value="1"/>
</dbReference>
<sequence>MTAILDISDLRTGGIDTVIVAGVDMYGKLFGKRIPVRLFQGIVDEGLHVCTCVYGWDFAQNMDNLKVEFAGGHTGWHDFRLVPDLATLRRAAWLEGTAICLADSIDEESGEPLPVAPRTILRRQVEALGAEQLTAYTATELEFHLYNGTPDELRRNGYRDLDPTTLIRSDYAIGAGNAMEPFFRKVRNALEQSGIPVEVAQAEYGLGQWEINLEYADAIETADRHVLFKSAVIDMARAHGMTATFMPRPLTDGMGSSCHIHASVRGVDGSTPFHDAAAERTASAALRHAVAGVLERASDLMLFYAPTVNAMRRIISNDFAGNGLTWGFDNRTTTCRLITGDPNSNRLEMRLPGADVNPYLATAAVLGSMRDGMARQIDPGPPCLGDAYAEPHGELPVTLGDAARNLDQSTFAASTFDKAVVGHYATVARDEWLQFLRSVSDWDRDRYFETI</sequence>
<evidence type="ECO:0000313" key="6">
    <source>
        <dbReference type="EMBL" id="MDH6198386.1"/>
    </source>
</evidence>
<dbReference type="PANTHER" id="PTHR43785">
    <property type="entry name" value="GAMMA-GLUTAMYLPUTRESCINE SYNTHETASE"/>
    <property type="match status" value="1"/>
</dbReference>
<dbReference type="Gene3D" id="3.10.20.70">
    <property type="entry name" value="Glutamine synthetase, N-terminal domain"/>
    <property type="match status" value="1"/>
</dbReference>
<evidence type="ECO:0000313" key="7">
    <source>
        <dbReference type="Proteomes" id="UP001160130"/>
    </source>
</evidence>
<evidence type="ECO:0000256" key="2">
    <source>
        <dbReference type="ARBA" id="ARBA00022598"/>
    </source>
</evidence>
<dbReference type="EMBL" id="JARXVE010000010">
    <property type="protein sequence ID" value="MDH6198386.1"/>
    <property type="molecule type" value="Genomic_DNA"/>
</dbReference>
<dbReference type="Gene3D" id="3.30.590.10">
    <property type="entry name" value="Glutamine synthetase/guanido kinase, catalytic domain"/>
    <property type="match status" value="1"/>
</dbReference>
<dbReference type="Proteomes" id="UP001160130">
    <property type="component" value="Unassembled WGS sequence"/>
</dbReference>
<organism evidence="6 7">
    <name type="scientific">Mycolicibacterium frederiksbergense</name>
    <dbReference type="NCBI Taxonomy" id="117567"/>
    <lineage>
        <taxon>Bacteria</taxon>
        <taxon>Bacillati</taxon>
        <taxon>Actinomycetota</taxon>
        <taxon>Actinomycetes</taxon>
        <taxon>Mycobacteriales</taxon>
        <taxon>Mycobacteriaceae</taxon>
        <taxon>Mycolicibacterium</taxon>
    </lineage>
</organism>
<dbReference type="InterPro" id="IPR036651">
    <property type="entry name" value="Gln_synt_N_sf"/>
</dbReference>
<accession>A0ABT6L614</accession>
<keyword evidence="7" id="KW-1185">Reference proteome</keyword>
<comment type="caution">
    <text evidence="6">The sequence shown here is derived from an EMBL/GenBank/DDBJ whole genome shotgun (WGS) entry which is preliminary data.</text>
</comment>
<dbReference type="PANTHER" id="PTHR43785:SF12">
    <property type="entry name" value="TYPE-1 GLUTAMINE SYNTHETASE 2"/>
    <property type="match status" value="1"/>
</dbReference>
<evidence type="ECO:0000256" key="3">
    <source>
        <dbReference type="PROSITE-ProRule" id="PRU01331"/>
    </source>
</evidence>
<dbReference type="SUPFAM" id="SSF55931">
    <property type="entry name" value="Glutamine synthetase/guanido kinase"/>
    <property type="match status" value="1"/>
</dbReference>
<dbReference type="Pfam" id="PF00120">
    <property type="entry name" value="Gln-synt_C"/>
    <property type="match status" value="1"/>
</dbReference>
<proteinExistence type="inferred from homology"/>
<comment type="similarity">
    <text evidence="1 3 4">Belongs to the glutamine synthetase family.</text>
</comment>
<evidence type="ECO:0000256" key="1">
    <source>
        <dbReference type="ARBA" id="ARBA00009897"/>
    </source>
</evidence>
<dbReference type="InterPro" id="IPR008146">
    <property type="entry name" value="Gln_synth_cat_dom"/>
</dbReference>
<reference evidence="6 7" key="1">
    <citation type="submission" date="2023-04" db="EMBL/GenBank/DDBJ databases">
        <title>Forest soil microbial communities from Buena Vista Peninsula, Colon Province, Panama.</title>
        <authorList>
            <person name="Bouskill N."/>
        </authorList>
    </citation>
    <scope>NUCLEOTIDE SEQUENCE [LARGE SCALE GENOMIC DNA]</scope>
    <source>
        <strain evidence="6 7">AC80</strain>
    </source>
</reference>
<dbReference type="GO" id="GO:0004356">
    <property type="term" value="F:glutamine synthetase activity"/>
    <property type="evidence" value="ECO:0007669"/>
    <property type="project" value="UniProtKB-EC"/>
</dbReference>
<dbReference type="EC" id="6.3.1.2" evidence="6"/>
<evidence type="ECO:0000256" key="4">
    <source>
        <dbReference type="RuleBase" id="RU000384"/>
    </source>
</evidence>